<feature type="transmembrane region" description="Helical" evidence="3">
    <location>
        <begin position="223"/>
        <end position="243"/>
    </location>
</feature>
<dbReference type="InterPro" id="IPR032690">
    <property type="entry name" value="CarS"/>
</dbReference>
<dbReference type="GO" id="GO:0016780">
    <property type="term" value="F:phosphotransferase activity, for other substituted phosphate groups"/>
    <property type="evidence" value="ECO:0007669"/>
    <property type="project" value="InterPro"/>
</dbReference>
<accession>A0A9X2WBT0</accession>
<feature type="transmembrane region" description="Helical" evidence="3">
    <location>
        <begin position="72"/>
        <end position="91"/>
    </location>
</feature>
<feature type="transmembrane region" description="Helical" evidence="3">
    <location>
        <begin position="97"/>
        <end position="114"/>
    </location>
</feature>
<feature type="transmembrane region" description="Helical" evidence="3">
    <location>
        <begin position="297"/>
        <end position="319"/>
    </location>
</feature>
<proteinExistence type="inferred from homology"/>
<feature type="transmembrane region" description="Helical" evidence="3">
    <location>
        <begin position="191"/>
        <end position="211"/>
    </location>
</feature>
<keyword evidence="5" id="KW-1185">Reference proteome</keyword>
<organism evidence="4 5">
    <name type="scientific">Thalassolituus pacificus</name>
    <dbReference type="NCBI Taxonomy" id="2975440"/>
    <lineage>
        <taxon>Bacteria</taxon>
        <taxon>Pseudomonadati</taxon>
        <taxon>Pseudomonadota</taxon>
        <taxon>Gammaproteobacteria</taxon>
        <taxon>Oceanospirillales</taxon>
        <taxon>Oceanospirillaceae</taxon>
        <taxon>Thalassolituus</taxon>
    </lineage>
</organism>
<dbReference type="InterPro" id="IPR000462">
    <property type="entry name" value="CDP-OH_P_trans"/>
</dbReference>
<feature type="transmembrane region" description="Helical" evidence="3">
    <location>
        <begin position="340"/>
        <end position="359"/>
    </location>
</feature>
<protein>
    <submittedName>
        <fullName evidence="4">CDP-archaeol synthase</fullName>
    </submittedName>
</protein>
<dbReference type="AlphaFoldDB" id="A0A9X2WBT0"/>
<keyword evidence="3" id="KW-0812">Transmembrane</keyword>
<dbReference type="InterPro" id="IPR048254">
    <property type="entry name" value="CDP_ALCOHOL_P_TRANSF_CS"/>
</dbReference>
<keyword evidence="3" id="KW-1133">Transmembrane helix</keyword>
<sequence length="398" mass="43777">MSSLPAGGWIIRLNRVDLITLSSVPLTLLALFFTLQQELLTALALLFLAMTADALDGLLARRWGLTREFGRYLDGFMDVLIYLVSPALILLQWGFDGIYAVALVTMVAAGCIRLSVFNQTGNIEDASKGSARPAYLGMPVFWSLLIIAPLVLLEHWLGASAFIKALLALALLWFSVQMLRARPFFKFTSLAQMLWITLGGFSLLCVTTLVAQGAQAPLHPLLMALYLQVPVVIGGVAHMWCVSNDVLPSFARPVWKSAFGSNKTWRGVLLVPLLTALGALCLWPLEQVFQALGWPTVWSGYSLLLAGAMAGVGYILGELPNSWFKRRLGIAPGQVPEEQRYWFIALDQIDSAVGVALILGWWLDLSAAVVLLYILTFPLTALLVKQWLYRNKLKDSAV</sequence>
<dbReference type="Gene3D" id="1.20.120.1760">
    <property type="match status" value="1"/>
</dbReference>
<dbReference type="Pfam" id="PF01864">
    <property type="entry name" value="CarS-like"/>
    <property type="match status" value="1"/>
</dbReference>
<feature type="transmembrane region" description="Helical" evidence="3">
    <location>
        <begin position="159"/>
        <end position="179"/>
    </location>
</feature>
<evidence type="ECO:0000256" key="3">
    <source>
        <dbReference type="SAM" id="Phobius"/>
    </source>
</evidence>
<evidence type="ECO:0000313" key="4">
    <source>
        <dbReference type="EMBL" id="MCT7357594.1"/>
    </source>
</evidence>
<dbReference type="Proteomes" id="UP001147830">
    <property type="component" value="Unassembled WGS sequence"/>
</dbReference>
<comment type="similarity">
    <text evidence="2">Belongs to the CDP-alcohol phosphatidyltransferase class-I family.</text>
</comment>
<dbReference type="RefSeq" id="WP_260974527.1">
    <property type="nucleotide sequence ID" value="NZ_JAOANI010000002.1"/>
</dbReference>
<reference evidence="4" key="2">
    <citation type="submission" date="2022-08" db="EMBL/GenBank/DDBJ databases">
        <authorList>
            <person name="Dong C."/>
        </authorList>
    </citation>
    <scope>NUCLEOTIDE SEQUENCE</scope>
    <source>
        <strain evidence="4">59MF3M-4</strain>
    </source>
</reference>
<dbReference type="Pfam" id="PF01066">
    <property type="entry name" value="CDP-OH_P_transf"/>
    <property type="match status" value="1"/>
</dbReference>
<evidence type="ECO:0000256" key="2">
    <source>
        <dbReference type="RuleBase" id="RU003750"/>
    </source>
</evidence>
<evidence type="ECO:0000256" key="1">
    <source>
        <dbReference type="ARBA" id="ARBA00022679"/>
    </source>
</evidence>
<dbReference type="PROSITE" id="PS00379">
    <property type="entry name" value="CDP_ALCOHOL_P_TRANSF"/>
    <property type="match status" value="1"/>
</dbReference>
<keyword evidence="1 2" id="KW-0808">Transferase</keyword>
<dbReference type="EMBL" id="JAOANI010000002">
    <property type="protein sequence ID" value="MCT7357594.1"/>
    <property type="molecule type" value="Genomic_DNA"/>
</dbReference>
<reference evidence="4" key="1">
    <citation type="journal article" date="2022" name="Front. Microbiol.">
        <title>Genome-based taxonomic rearrangement of Oceanobacter-related bacteria including the description of Thalassolituus hydrocarbonoclasticus sp. nov. and Thalassolituus pacificus sp. nov. and emended description of the genus Thalassolituus.</title>
        <authorList>
            <person name="Dong C."/>
            <person name="Wei L."/>
            <person name="Wang J."/>
            <person name="Lai Q."/>
            <person name="Huang Z."/>
            <person name="Shao Z."/>
        </authorList>
    </citation>
    <scope>NUCLEOTIDE SEQUENCE</scope>
    <source>
        <strain evidence="4">59MF3M-4</strain>
    </source>
</reference>
<comment type="caution">
    <text evidence="4">The sequence shown here is derived from an EMBL/GenBank/DDBJ whole genome shotgun (WGS) entry which is preliminary data.</text>
</comment>
<evidence type="ECO:0000313" key="5">
    <source>
        <dbReference type="Proteomes" id="UP001147830"/>
    </source>
</evidence>
<feature type="transmembrane region" description="Helical" evidence="3">
    <location>
        <begin position="365"/>
        <end position="384"/>
    </location>
</feature>
<gene>
    <name evidence="4" type="ORF">NYR02_00970</name>
</gene>
<feature type="transmembrane region" description="Helical" evidence="3">
    <location>
        <begin position="264"/>
        <end position="285"/>
    </location>
</feature>
<dbReference type="InterPro" id="IPR043130">
    <property type="entry name" value="CDP-OH_PTrfase_TM_dom"/>
</dbReference>
<name>A0A9X2WBT0_9GAMM</name>
<keyword evidence="3" id="KW-0472">Membrane</keyword>
<feature type="transmembrane region" description="Helical" evidence="3">
    <location>
        <begin position="134"/>
        <end position="153"/>
    </location>
</feature>
<dbReference type="GO" id="GO:0016020">
    <property type="term" value="C:membrane"/>
    <property type="evidence" value="ECO:0007669"/>
    <property type="project" value="InterPro"/>
</dbReference>
<dbReference type="GO" id="GO:0008654">
    <property type="term" value="P:phospholipid biosynthetic process"/>
    <property type="evidence" value="ECO:0007669"/>
    <property type="project" value="InterPro"/>
</dbReference>